<dbReference type="RefSeq" id="WP_166881379.1">
    <property type="nucleotide sequence ID" value="NZ_WHJH01000051.1"/>
</dbReference>
<keyword evidence="2" id="KW-1185">Reference proteome</keyword>
<name>A0ABX0P0V1_9BURK</name>
<organism evidence="1 2">
    <name type="scientific">Massilia mucilaginosa</name>
    <dbReference type="NCBI Taxonomy" id="2609282"/>
    <lineage>
        <taxon>Bacteria</taxon>
        <taxon>Pseudomonadati</taxon>
        <taxon>Pseudomonadota</taxon>
        <taxon>Betaproteobacteria</taxon>
        <taxon>Burkholderiales</taxon>
        <taxon>Oxalobacteraceae</taxon>
        <taxon>Telluria group</taxon>
        <taxon>Massilia</taxon>
    </lineage>
</organism>
<evidence type="ECO:0000313" key="2">
    <source>
        <dbReference type="Proteomes" id="UP000609726"/>
    </source>
</evidence>
<accession>A0ABX0P0V1</accession>
<dbReference type="EMBL" id="WHJH01000051">
    <property type="protein sequence ID" value="NHZ92684.1"/>
    <property type="molecule type" value="Genomic_DNA"/>
</dbReference>
<protein>
    <submittedName>
        <fullName evidence="1">Uncharacterized protein</fullName>
    </submittedName>
</protein>
<sequence length="149" mass="16132">MTRLKTFHHVAAGLLQSFVSRNNDVGGFWAFGVLYGEASAPDFSFKLSLLDGGAAPSTPASAIVASTYAAFLQRALQAKGIGLDEIEEARVDVQFNTALRDRPINRDYQGDPFVCTVTLRSVQGKEAVRTAVGRCVRTPWGRFSGRVGH</sequence>
<proteinExistence type="predicted"/>
<dbReference type="Proteomes" id="UP000609726">
    <property type="component" value="Unassembled WGS sequence"/>
</dbReference>
<gene>
    <name evidence="1" type="ORF">F2P45_27300</name>
</gene>
<evidence type="ECO:0000313" key="1">
    <source>
        <dbReference type="EMBL" id="NHZ92684.1"/>
    </source>
</evidence>
<comment type="caution">
    <text evidence="1">The sequence shown here is derived from an EMBL/GenBank/DDBJ whole genome shotgun (WGS) entry which is preliminary data.</text>
</comment>
<reference evidence="1 2" key="1">
    <citation type="submission" date="2019-10" db="EMBL/GenBank/DDBJ databases">
        <title>Taxonomy of Antarctic Massilia spp.: description of Massilia rubra sp. nov., Massilia aquatica sp. nov., Massilia mucilaginosa sp. nov., Massilia frigida sp. nov. isolated from streams, lakes and regoliths.</title>
        <authorList>
            <person name="Holochova P."/>
            <person name="Sedlacek I."/>
            <person name="Kralova S."/>
            <person name="Maslanova I."/>
            <person name="Busse H.-J."/>
            <person name="Stankova E."/>
            <person name="Vrbovska V."/>
            <person name="Kovarovic V."/>
            <person name="Bartak M."/>
            <person name="Svec P."/>
            <person name="Pantucek R."/>
        </authorList>
    </citation>
    <scope>NUCLEOTIDE SEQUENCE [LARGE SCALE GENOMIC DNA]</scope>
    <source>
        <strain evidence="1 2">CCM 8733</strain>
    </source>
</reference>